<proteinExistence type="inferred from homology"/>
<evidence type="ECO:0000259" key="10">
    <source>
        <dbReference type="Pfam" id="PF02308"/>
    </source>
</evidence>
<evidence type="ECO:0000256" key="4">
    <source>
        <dbReference type="ARBA" id="ARBA00022475"/>
    </source>
</evidence>
<evidence type="ECO:0000259" key="11">
    <source>
        <dbReference type="Pfam" id="PF21770"/>
    </source>
</evidence>
<evidence type="ECO:0000256" key="9">
    <source>
        <dbReference type="RuleBase" id="RU365041"/>
    </source>
</evidence>
<dbReference type="InterPro" id="IPR048640">
    <property type="entry name" value="MgtC-like_C"/>
</dbReference>
<dbReference type="InterPro" id="IPR049177">
    <property type="entry name" value="MgtC_SapB_SrpB_YhiD_N"/>
</dbReference>
<sequence length="238" mass="25052">MEALQNINLPSLIDTLVSLGTAFLLGGVIGFERQYRQRTAGLRTNVLVAVGAAVFVDIANRLSGHDGAVRVIAYVVSGVGFLGAGVIMREEGNVRGINTAATLWGSAAVGAAAGSDLIIEAVLATAFVLAANTLLRPIVNAINRQPLDVDSVEVTNTVHVIAVRAHQKTVMAQLEAELERSNFPASDLEVRVFGDDEVEIEATLAATSVDGAELDALVRRLAPLPAVRQAFWSPSTTE</sequence>
<evidence type="ECO:0000256" key="8">
    <source>
        <dbReference type="ARBA" id="ARBA00025369"/>
    </source>
</evidence>
<feature type="transmembrane region" description="Helical" evidence="9">
    <location>
        <begin position="40"/>
        <end position="59"/>
    </location>
</feature>
<feature type="domain" description="MgtC/SapB/SrpB/YhiD N-terminal" evidence="10">
    <location>
        <begin position="19"/>
        <end position="139"/>
    </location>
</feature>
<dbReference type="GO" id="GO:0005886">
    <property type="term" value="C:plasma membrane"/>
    <property type="evidence" value="ECO:0007669"/>
    <property type="project" value="UniProtKB-SubCell"/>
</dbReference>
<accession>A0A562BBV6</accession>
<comment type="similarity">
    <text evidence="2 9">Belongs to the MgtC/SapB family.</text>
</comment>
<evidence type="ECO:0000256" key="1">
    <source>
        <dbReference type="ARBA" id="ARBA00004651"/>
    </source>
</evidence>
<evidence type="ECO:0000313" key="12">
    <source>
        <dbReference type="EMBL" id="TWG82644.1"/>
    </source>
</evidence>
<feature type="transmembrane region" description="Helical" evidence="9">
    <location>
        <begin position="12"/>
        <end position="31"/>
    </location>
</feature>
<comment type="function">
    <text evidence="8">Virulence factor required for growth in low Mg(2+) medium and for intramacrophage survival. May be involved in regulating membrane potential by activating Na(+)/K(+)-ATPase.</text>
</comment>
<feature type="domain" description="MgtC-like C-terminal" evidence="11">
    <location>
        <begin position="158"/>
        <end position="232"/>
    </location>
</feature>
<evidence type="ECO:0000313" key="13">
    <source>
        <dbReference type="Proteomes" id="UP000318141"/>
    </source>
</evidence>
<keyword evidence="5 9" id="KW-0812">Transmembrane</keyword>
<evidence type="ECO:0000256" key="7">
    <source>
        <dbReference type="ARBA" id="ARBA00023136"/>
    </source>
</evidence>
<keyword evidence="9" id="KW-0997">Cell inner membrane</keyword>
<dbReference type="PRINTS" id="PR01837">
    <property type="entry name" value="MGTCSAPBPROT"/>
</dbReference>
<dbReference type="PANTHER" id="PTHR33778">
    <property type="entry name" value="PROTEIN MGTC"/>
    <property type="match status" value="1"/>
</dbReference>
<comment type="subcellular location">
    <subcellularLocation>
        <location evidence="9">Cell inner membrane</location>
        <topology evidence="9">Multi-pass membrane protein</topology>
    </subcellularLocation>
    <subcellularLocation>
        <location evidence="1">Cell membrane</location>
        <topology evidence="1">Multi-pass membrane protein</topology>
    </subcellularLocation>
</comment>
<dbReference type="Pfam" id="PF02308">
    <property type="entry name" value="MgtC"/>
    <property type="match status" value="1"/>
</dbReference>
<dbReference type="InterPro" id="IPR003416">
    <property type="entry name" value="MgtC/SapB/SrpB/YhiD_fam"/>
</dbReference>
<keyword evidence="4" id="KW-1003">Cell membrane</keyword>
<dbReference type="Gene3D" id="3.30.70.260">
    <property type="match status" value="1"/>
</dbReference>
<protein>
    <recommendedName>
        <fullName evidence="3 9">Protein MgtC</fullName>
    </recommendedName>
</protein>
<reference evidence="12 13" key="1">
    <citation type="submission" date="2019-07" db="EMBL/GenBank/DDBJ databases">
        <title>Genome sequencing of lignin-degrading bacterial isolates.</title>
        <authorList>
            <person name="Gladden J."/>
        </authorList>
    </citation>
    <scope>NUCLEOTIDE SEQUENCE [LARGE SCALE GENOMIC DNA]</scope>
    <source>
        <strain evidence="12 13">J11</strain>
    </source>
</reference>
<organism evidence="12 13">
    <name type="scientific">Cupriavidus gilardii J11</name>
    <dbReference type="NCBI Taxonomy" id="936133"/>
    <lineage>
        <taxon>Bacteria</taxon>
        <taxon>Pseudomonadati</taxon>
        <taxon>Pseudomonadota</taxon>
        <taxon>Betaproteobacteria</taxon>
        <taxon>Burkholderiales</taxon>
        <taxon>Burkholderiaceae</taxon>
        <taxon>Cupriavidus</taxon>
    </lineage>
</organism>
<dbReference type="AlphaFoldDB" id="A0A562BBV6"/>
<keyword evidence="7 9" id="KW-0472">Membrane</keyword>
<evidence type="ECO:0000256" key="2">
    <source>
        <dbReference type="ARBA" id="ARBA00009298"/>
    </source>
</evidence>
<dbReference type="Proteomes" id="UP000318141">
    <property type="component" value="Unassembled WGS sequence"/>
</dbReference>
<feature type="transmembrane region" description="Helical" evidence="9">
    <location>
        <begin position="71"/>
        <end position="88"/>
    </location>
</feature>
<dbReference type="PANTHER" id="PTHR33778:SF3">
    <property type="entry name" value="PROTEIN MGTC"/>
    <property type="match status" value="1"/>
</dbReference>
<evidence type="ECO:0000256" key="6">
    <source>
        <dbReference type="ARBA" id="ARBA00022989"/>
    </source>
</evidence>
<name>A0A562BBV6_9BURK</name>
<dbReference type="Pfam" id="PF21770">
    <property type="entry name" value="MgtC_SapB_C"/>
    <property type="match status" value="1"/>
</dbReference>
<comment type="caution">
    <text evidence="12">The sequence shown here is derived from an EMBL/GenBank/DDBJ whole genome shotgun (WGS) entry which is preliminary data.</text>
</comment>
<gene>
    <name evidence="12" type="ORF">L602_003500000160</name>
</gene>
<evidence type="ECO:0000256" key="3">
    <source>
        <dbReference type="ARBA" id="ARBA00013833"/>
    </source>
</evidence>
<keyword evidence="13" id="KW-1185">Reference proteome</keyword>
<evidence type="ECO:0000256" key="5">
    <source>
        <dbReference type="ARBA" id="ARBA00022692"/>
    </source>
</evidence>
<dbReference type="OrthoDB" id="9811198at2"/>
<dbReference type="EMBL" id="VLJN01000029">
    <property type="protein sequence ID" value="TWG82644.1"/>
    <property type="molecule type" value="Genomic_DNA"/>
</dbReference>
<keyword evidence="6 9" id="KW-1133">Transmembrane helix</keyword>